<dbReference type="SUPFAM" id="SSF55961">
    <property type="entry name" value="Bet v1-like"/>
    <property type="match status" value="1"/>
</dbReference>
<dbReference type="PANTHER" id="PTHR36929:SF5">
    <property type="entry name" value="BLR6751 PROTEIN"/>
    <property type="match status" value="1"/>
</dbReference>
<gene>
    <name evidence="3" type="ORF">GALL_05910</name>
</gene>
<dbReference type="AlphaFoldDB" id="A0A1J5U115"/>
<reference evidence="3" key="1">
    <citation type="submission" date="2016-10" db="EMBL/GenBank/DDBJ databases">
        <title>Sequence of Gallionella enrichment culture.</title>
        <authorList>
            <person name="Poehlein A."/>
            <person name="Muehling M."/>
            <person name="Daniel R."/>
        </authorList>
    </citation>
    <scope>NUCLEOTIDE SEQUENCE</scope>
</reference>
<sequence>MDAPVRSASSTADREIVIERTFDAPRELVWEAWTNPEHVAQWWGPDGFTTTIKKMDFRVGGVWKLTMHGPDGKDYPSNSVFREIVKPERIVFSHGGGSKDGPSSRFISTWTFDALGNRTHVTMRLLFDTPEERDLIIRAYGAIEGGKQTLARLADHLGKIRS</sequence>
<feature type="domain" description="Activator of Hsp90 ATPase homologue 1/2-like C-terminal" evidence="2">
    <location>
        <begin position="23"/>
        <end position="157"/>
    </location>
</feature>
<proteinExistence type="inferred from homology"/>
<dbReference type="InterPro" id="IPR013538">
    <property type="entry name" value="ASHA1/2-like_C"/>
</dbReference>
<comment type="caution">
    <text evidence="3">The sequence shown here is derived from an EMBL/GenBank/DDBJ whole genome shotgun (WGS) entry which is preliminary data.</text>
</comment>
<dbReference type="EMBL" id="MLJW01000001">
    <property type="protein sequence ID" value="OIR19708.1"/>
    <property type="molecule type" value="Genomic_DNA"/>
</dbReference>
<name>A0A1J5U115_9ZZZZ</name>
<dbReference type="CDD" id="cd08894">
    <property type="entry name" value="SRPBCC_CalC_Aha1-like_1"/>
    <property type="match status" value="1"/>
</dbReference>
<organism evidence="3">
    <name type="scientific">mine drainage metagenome</name>
    <dbReference type="NCBI Taxonomy" id="410659"/>
    <lineage>
        <taxon>unclassified sequences</taxon>
        <taxon>metagenomes</taxon>
        <taxon>ecological metagenomes</taxon>
    </lineage>
</organism>
<dbReference type="Pfam" id="PF08327">
    <property type="entry name" value="AHSA1"/>
    <property type="match status" value="1"/>
</dbReference>
<protein>
    <recommendedName>
        <fullName evidence="2">Activator of Hsp90 ATPase homologue 1/2-like C-terminal domain-containing protein</fullName>
    </recommendedName>
</protein>
<dbReference type="Gene3D" id="3.30.530.20">
    <property type="match status" value="1"/>
</dbReference>
<evidence type="ECO:0000256" key="1">
    <source>
        <dbReference type="ARBA" id="ARBA00006817"/>
    </source>
</evidence>
<evidence type="ECO:0000259" key="2">
    <source>
        <dbReference type="Pfam" id="PF08327"/>
    </source>
</evidence>
<accession>A0A1J5U115</accession>
<dbReference type="PANTHER" id="PTHR36929">
    <property type="entry name" value="ATTACHMENT SUBUNIT, PUTATIVE-RELATED"/>
    <property type="match status" value="1"/>
</dbReference>
<comment type="similarity">
    <text evidence="1">Belongs to the AHA1 family.</text>
</comment>
<evidence type="ECO:0000313" key="3">
    <source>
        <dbReference type="EMBL" id="OIR19708.1"/>
    </source>
</evidence>
<dbReference type="InterPro" id="IPR023393">
    <property type="entry name" value="START-like_dom_sf"/>
</dbReference>